<feature type="compositionally biased region" description="Basic and acidic residues" evidence="1">
    <location>
        <begin position="170"/>
        <end position="183"/>
    </location>
</feature>
<keyword evidence="3" id="KW-1185">Reference proteome</keyword>
<feature type="compositionally biased region" description="Polar residues" evidence="1">
    <location>
        <begin position="194"/>
        <end position="212"/>
    </location>
</feature>
<dbReference type="AlphaFoldDB" id="A0A9P4HUX5"/>
<gene>
    <name evidence="2" type="ORF">K490DRAFT_55920</name>
</gene>
<proteinExistence type="predicted"/>
<name>A0A9P4HUX5_9PEZI</name>
<feature type="compositionally biased region" description="Acidic residues" evidence="1">
    <location>
        <begin position="153"/>
        <end position="164"/>
    </location>
</feature>
<organism evidence="2 3">
    <name type="scientific">Saccharata proteae CBS 121410</name>
    <dbReference type="NCBI Taxonomy" id="1314787"/>
    <lineage>
        <taxon>Eukaryota</taxon>
        <taxon>Fungi</taxon>
        <taxon>Dikarya</taxon>
        <taxon>Ascomycota</taxon>
        <taxon>Pezizomycotina</taxon>
        <taxon>Dothideomycetes</taxon>
        <taxon>Dothideomycetes incertae sedis</taxon>
        <taxon>Botryosphaeriales</taxon>
        <taxon>Saccharataceae</taxon>
        <taxon>Saccharata</taxon>
    </lineage>
</organism>
<dbReference type="EMBL" id="ML978716">
    <property type="protein sequence ID" value="KAF2088510.1"/>
    <property type="molecule type" value="Genomic_DNA"/>
</dbReference>
<protein>
    <submittedName>
        <fullName evidence="2">Uncharacterized protein</fullName>
    </submittedName>
</protein>
<evidence type="ECO:0000256" key="1">
    <source>
        <dbReference type="SAM" id="MobiDB-lite"/>
    </source>
</evidence>
<reference evidence="2" key="1">
    <citation type="journal article" date="2020" name="Stud. Mycol.">
        <title>101 Dothideomycetes genomes: a test case for predicting lifestyles and emergence of pathogens.</title>
        <authorList>
            <person name="Haridas S."/>
            <person name="Albert R."/>
            <person name="Binder M."/>
            <person name="Bloem J."/>
            <person name="Labutti K."/>
            <person name="Salamov A."/>
            <person name="Andreopoulos B."/>
            <person name="Baker S."/>
            <person name="Barry K."/>
            <person name="Bills G."/>
            <person name="Bluhm B."/>
            <person name="Cannon C."/>
            <person name="Castanera R."/>
            <person name="Culley D."/>
            <person name="Daum C."/>
            <person name="Ezra D."/>
            <person name="Gonzalez J."/>
            <person name="Henrissat B."/>
            <person name="Kuo A."/>
            <person name="Liang C."/>
            <person name="Lipzen A."/>
            <person name="Lutzoni F."/>
            <person name="Magnuson J."/>
            <person name="Mondo S."/>
            <person name="Nolan M."/>
            <person name="Ohm R."/>
            <person name="Pangilinan J."/>
            <person name="Park H.-J."/>
            <person name="Ramirez L."/>
            <person name="Alfaro M."/>
            <person name="Sun H."/>
            <person name="Tritt A."/>
            <person name="Yoshinaga Y."/>
            <person name="Zwiers L.-H."/>
            <person name="Turgeon B."/>
            <person name="Goodwin S."/>
            <person name="Spatafora J."/>
            <person name="Crous P."/>
            <person name="Grigoriev I."/>
        </authorList>
    </citation>
    <scope>NUCLEOTIDE SEQUENCE</scope>
    <source>
        <strain evidence="2">CBS 121410</strain>
    </source>
</reference>
<evidence type="ECO:0000313" key="3">
    <source>
        <dbReference type="Proteomes" id="UP000799776"/>
    </source>
</evidence>
<comment type="caution">
    <text evidence="2">The sequence shown here is derived from an EMBL/GenBank/DDBJ whole genome shotgun (WGS) entry which is preliminary data.</text>
</comment>
<feature type="region of interest" description="Disordered" evidence="1">
    <location>
        <begin position="153"/>
        <end position="222"/>
    </location>
</feature>
<sequence>MAKERTHLANMFRERSQLTKTDSILPEYRLSTCDLAAASDLKRLLYLASGQAFFFLHSNYEVEEEGWNTLQTFNWMPTCFLAVREWLQETKPTNAPPDHSTLIDAATDVETYLWKLKELEKAKAHDDLTEKKIVKILSNMATRLERKSKDDLTDLVDDNKEDDDQPRTQSQERGRTLFSKQDRSLGSLKLAPSIGTTLQPRSGGSPGSTPAQKYNPMGRWRK</sequence>
<evidence type="ECO:0000313" key="2">
    <source>
        <dbReference type="EMBL" id="KAF2088510.1"/>
    </source>
</evidence>
<dbReference type="Proteomes" id="UP000799776">
    <property type="component" value="Unassembled WGS sequence"/>
</dbReference>
<accession>A0A9P4HUX5</accession>